<feature type="chain" id="PRO_5047225034" evidence="2">
    <location>
        <begin position="26"/>
        <end position="166"/>
    </location>
</feature>
<dbReference type="Proteomes" id="UP001595967">
    <property type="component" value="Unassembled WGS sequence"/>
</dbReference>
<feature type="signal peptide" evidence="2">
    <location>
        <begin position="1"/>
        <end position="25"/>
    </location>
</feature>
<feature type="region of interest" description="Disordered" evidence="1">
    <location>
        <begin position="23"/>
        <end position="49"/>
    </location>
</feature>
<sequence length="166" mass="19270">MQRTSLLRLATIASFSGLLASAAMAQDAPPPPSPAPMHRVQQHDRHLQDKTQYLQQRQAQRWERMKNLLQLQPQQQAAWDAYVAAMQPPVPTPPQADAKHPKDMTTLERLDWKAQMRKTHQKNADQRDQATRKFYTSLNPQQQKAFDSLHQDGKRMMRKHHAHPKM</sequence>
<accession>A0ABV9GWB5</accession>
<proteinExistence type="predicted"/>
<gene>
    <name evidence="3" type="ORF">ACFO3A_04870</name>
</gene>
<feature type="compositionally biased region" description="Polar residues" evidence="1">
    <location>
        <begin position="134"/>
        <end position="145"/>
    </location>
</feature>
<keyword evidence="4" id="KW-1185">Reference proteome</keyword>
<reference evidence="4" key="1">
    <citation type="journal article" date="2019" name="Int. J. Syst. Evol. Microbiol.">
        <title>The Global Catalogue of Microorganisms (GCM) 10K type strain sequencing project: providing services to taxonomists for standard genome sequencing and annotation.</title>
        <authorList>
            <consortium name="The Broad Institute Genomics Platform"/>
            <consortium name="The Broad Institute Genome Sequencing Center for Infectious Disease"/>
            <person name="Wu L."/>
            <person name="Ma J."/>
        </authorList>
    </citation>
    <scope>NUCLEOTIDE SEQUENCE [LARGE SCALE GENOMIC DNA]</scope>
    <source>
        <strain evidence="4">JCM 11650</strain>
    </source>
</reference>
<evidence type="ECO:0000313" key="3">
    <source>
        <dbReference type="EMBL" id="MFC4621540.1"/>
    </source>
</evidence>
<organism evidence="3 4">
    <name type="scientific">Comamonas nitrativorans</name>
    <dbReference type="NCBI Taxonomy" id="108437"/>
    <lineage>
        <taxon>Bacteria</taxon>
        <taxon>Pseudomonadati</taxon>
        <taxon>Pseudomonadota</taxon>
        <taxon>Betaproteobacteria</taxon>
        <taxon>Burkholderiales</taxon>
        <taxon>Comamonadaceae</taxon>
        <taxon>Comamonas</taxon>
    </lineage>
</organism>
<evidence type="ECO:0000313" key="4">
    <source>
        <dbReference type="Proteomes" id="UP001595967"/>
    </source>
</evidence>
<protein>
    <submittedName>
        <fullName evidence="3">Spy/CpxP family protein refolding chaperone</fullName>
    </submittedName>
</protein>
<dbReference type="InterPro" id="IPR012899">
    <property type="entry name" value="LTXXQ"/>
</dbReference>
<dbReference type="RefSeq" id="WP_377724482.1">
    <property type="nucleotide sequence ID" value="NZ_JBHSEW010000003.1"/>
</dbReference>
<comment type="caution">
    <text evidence="3">The sequence shown here is derived from an EMBL/GenBank/DDBJ whole genome shotgun (WGS) entry which is preliminary data.</text>
</comment>
<keyword evidence="2" id="KW-0732">Signal</keyword>
<dbReference type="Pfam" id="PF07813">
    <property type="entry name" value="LTXXQ"/>
    <property type="match status" value="1"/>
</dbReference>
<feature type="region of interest" description="Disordered" evidence="1">
    <location>
        <begin position="120"/>
        <end position="166"/>
    </location>
</feature>
<feature type="compositionally biased region" description="Basic and acidic residues" evidence="1">
    <location>
        <begin position="122"/>
        <end position="131"/>
    </location>
</feature>
<name>A0ABV9GWB5_9BURK</name>
<evidence type="ECO:0000256" key="1">
    <source>
        <dbReference type="SAM" id="MobiDB-lite"/>
    </source>
</evidence>
<evidence type="ECO:0000256" key="2">
    <source>
        <dbReference type="SAM" id="SignalP"/>
    </source>
</evidence>
<dbReference type="EMBL" id="JBHSEW010000003">
    <property type="protein sequence ID" value="MFC4621540.1"/>
    <property type="molecule type" value="Genomic_DNA"/>
</dbReference>
<feature type="compositionally biased region" description="Basic residues" evidence="1">
    <location>
        <begin position="156"/>
        <end position="166"/>
    </location>
</feature>